<evidence type="ECO:0000313" key="2">
    <source>
        <dbReference type="Proteomes" id="UP000789525"/>
    </source>
</evidence>
<sequence>MDDEKGIHKTVKKRKVLLFSQLEDAPQVAKLVSLPFPDEPKHRKRKRRGHRRKFGCVEVPKDRAEANENWPSQSSKSFNICPPLSMRGEEPNQHSRL</sequence>
<dbReference type="Proteomes" id="UP000789525">
    <property type="component" value="Unassembled WGS sequence"/>
</dbReference>
<protein>
    <submittedName>
        <fullName evidence="1">9253_t:CDS:1</fullName>
    </submittedName>
</protein>
<accession>A0ACA9R730</accession>
<reference evidence="1" key="1">
    <citation type="submission" date="2021-06" db="EMBL/GenBank/DDBJ databases">
        <authorList>
            <person name="Kallberg Y."/>
            <person name="Tangrot J."/>
            <person name="Rosling A."/>
        </authorList>
    </citation>
    <scope>NUCLEOTIDE SEQUENCE</scope>
    <source>
        <strain evidence="1">CL356</strain>
    </source>
</reference>
<keyword evidence="2" id="KW-1185">Reference proteome</keyword>
<gene>
    <name evidence="1" type="ORF">ACOLOM_LOCUS14259</name>
</gene>
<dbReference type="EMBL" id="CAJVPT010070544">
    <property type="protein sequence ID" value="CAG8779496.1"/>
    <property type="molecule type" value="Genomic_DNA"/>
</dbReference>
<comment type="caution">
    <text evidence="1">The sequence shown here is derived from an EMBL/GenBank/DDBJ whole genome shotgun (WGS) entry which is preliminary data.</text>
</comment>
<name>A0ACA9R730_9GLOM</name>
<proteinExistence type="predicted"/>
<organism evidence="1 2">
    <name type="scientific">Acaulospora colombiana</name>
    <dbReference type="NCBI Taxonomy" id="27376"/>
    <lineage>
        <taxon>Eukaryota</taxon>
        <taxon>Fungi</taxon>
        <taxon>Fungi incertae sedis</taxon>
        <taxon>Mucoromycota</taxon>
        <taxon>Glomeromycotina</taxon>
        <taxon>Glomeromycetes</taxon>
        <taxon>Diversisporales</taxon>
        <taxon>Acaulosporaceae</taxon>
        <taxon>Acaulospora</taxon>
    </lineage>
</organism>
<evidence type="ECO:0000313" key="1">
    <source>
        <dbReference type="EMBL" id="CAG8779496.1"/>
    </source>
</evidence>
<feature type="non-terminal residue" evidence="1">
    <location>
        <position position="97"/>
    </location>
</feature>